<feature type="transmembrane region" description="Helical" evidence="2">
    <location>
        <begin position="28"/>
        <end position="50"/>
    </location>
</feature>
<dbReference type="InterPro" id="IPR018676">
    <property type="entry name" value="DUF2149"/>
</dbReference>
<keyword evidence="2" id="KW-1133">Transmembrane helix</keyword>
<reference evidence="3" key="1">
    <citation type="submission" date="2019-09" db="EMBL/GenBank/DDBJ databases">
        <authorList>
            <person name="Li J."/>
        </authorList>
    </citation>
    <scope>NUCLEOTIDE SEQUENCE [LARGE SCALE GENOMIC DNA]</scope>
    <source>
        <strain evidence="3">JCM 14732</strain>
    </source>
</reference>
<evidence type="ECO:0000256" key="2">
    <source>
        <dbReference type="SAM" id="Phobius"/>
    </source>
</evidence>
<comment type="caution">
    <text evidence="3">The sequence shown here is derived from an EMBL/GenBank/DDBJ whole genome shotgun (WGS) entry which is preliminary data.</text>
</comment>
<evidence type="ECO:0000256" key="1">
    <source>
        <dbReference type="SAM" id="MobiDB-lite"/>
    </source>
</evidence>
<evidence type="ECO:0000313" key="3">
    <source>
        <dbReference type="EMBL" id="KAA1400397.1"/>
    </source>
</evidence>
<proteinExistence type="predicted"/>
<sequence>MIHVTPRARISRDNAGDPLDGLVNMFDIGIVLAVAFLLAALSSLGLEGAVSDKGLVKPALGEVTTKPGEEVKDVPPNGTKTVGRGTPVGTVYRLADGRLVYVTQDAAGSTTATPSPSDATPSVPTPSTPTVPTPSFPTTPTP</sequence>
<name>A0A5M4FJS7_9ACTN</name>
<feature type="compositionally biased region" description="Low complexity" evidence="1">
    <location>
        <begin position="109"/>
        <end position="122"/>
    </location>
</feature>
<dbReference type="RefSeq" id="WP_149688490.1">
    <property type="nucleotide sequence ID" value="NZ_SDPQ02000001.1"/>
</dbReference>
<dbReference type="Pfam" id="PF09919">
    <property type="entry name" value="DUF2149"/>
    <property type="match status" value="1"/>
</dbReference>
<feature type="region of interest" description="Disordered" evidence="1">
    <location>
        <begin position="66"/>
        <end position="86"/>
    </location>
</feature>
<protein>
    <submittedName>
        <fullName evidence="3">DUF2149 domain-containing protein</fullName>
    </submittedName>
</protein>
<gene>
    <name evidence="3" type="ORF">ESP70_006645</name>
</gene>
<organism evidence="3 4">
    <name type="scientific">Aeromicrobium ginsengisoli</name>
    <dbReference type="NCBI Taxonomy" id="363867"/>
    <lineage>
        <taxon>Bacteria</taxon>
        <taxon>Bacillati</taxon>
        <taxon>Actinomycetota</taxon>
        <taxon>Actinomycetes</taxon>
        <taxon>Propionibacteriales</taxon>
        <taxon>Nocardioidaceae</taxon>
        <taxon>Aeromicrobium</taxon>
    </lineage>
</organism>
<feature type="region of interest" description="Disordered" evidence="1">
    <location>
        <begin position="105"/>
        <end position="142"/>
    </location>
</feature>
<evidence type="ECO:0000313" key="4">
    <source>
        <dbReference type="Proteomes" id="UP000380867"/>
    </source>
</evidence>
<accession>A0A5M4FJS7</accession>
<keyword evidence="4" id="KW-1185">Reference proteome</keyword>
<dbReference type="AlphaFoldDB" id="A0A5M4FJS7"/>
<dbReference type="EMBL" id="SDPQ02000001">
    <property type="protein sequence ID" value="KAA1400397.1"/>
    <property type="molecule type" value="Genomic_DNA"/>
</dbReference>
<dbReference type="OrthoDB" id="199365at2"/>
<dbReference type="Proteomes" id="UP000380867">
    <property type="component" value="Unassembled WGS sequence"/>
</dbReference>
<feature type="compositionally biased region" description="Pro residues" evidence="1">
    <location>
        <begin position="123"/>
        <end position="142"/>
    </location>
</feature>
<keyword evidence="2" id="KW-0472">Membrane</keyword>
<keyword evidence="2" id="KW-0812">Transmembrane</keyword>